<dbReference type="InterPro" id="IPR000515">
    <property type="entry name" value="MetI-like"/>
</dbReference>
<comment type="similarity">
    <text evidence="2">Belongs to the binding-protein-dependent transport system permease family. HisMQ subfamily.</text>
</comment>
<dbReference type="Pfam" id="PF00528">
    <property type="entry name" value="BPD_transp_1"/>
    <property type="match status" value="1"/>
</dbReference>
<organism evidence="11 12">
    <name type="scientific">Methylobacterium terrae</name>
    <dbReference type="NCBI Taxonomy" id="2202827"/>
    <lineage>
        <taxon>Bacteria</taxon>
        <taxon>Pseudomonadati</taxon>
        <taxon>Pseudomonadota</taxon>
        <taxon>Alphaproteobacteria</taxon>
        <taxon>Hyphomicrobiales</taxon>
        <taxon>Methylobacteriaceae</taxon>
        <taxon>Methylobacterium</taxon>
    </lineage>
</organism>
<accession>A0A2U8WJ08</accession>
<feature type="transmembrane region" description="Helical" evidence="9">
    <location>
        <begin position="180"/>
        <end position="199"/>
    </location>
</feature>
<dbReference type="Proteomes" id="UP000245444">
    <property type="component" value="Chromosome"/>
</dbReference>
<feature type="transmembrane region" description="Helical" evidence="9">
    <location>
        <begin position="144"/>
        <end position="168"/>
    </location>
</feature>
<dbReference type="SUPFAM" id="SSF161098">
    <property type="entry name" value="MetI-like"/>
    <property type="match status" value="1"/>
</dbReference>
<dbReference type="EMBL" id="CP029553">
    <property type="protein sequence ID" value="AWN46157.1"/>
    <property type="molecule type" value="Genomic_DNA"/>
</dbReference>
<keyword evidence="6" id="KW-0029">Amino-acid transport</keyword>
<evidence type="ECO:0000256" key="6">
    <source>
        <dbReference type="ARBA" id="ARBA00022970"/>
    </source>
</evidence>
<dbReference type="AlphaFoldDB" id="A0A2U8WJ08"/>
<evidence type="ECO:0000256" key="4">
    <source>
        <dbReference type="ARBA" id="ARBA00022475"/>
    </source>
</evidence>
<evidence type="ECO:0000313" key="12">
    <source>
        <dbReference type="Proteomes" id="UP000245444"/>
    </source>
</evidence>
<evidence type="ECO:0000256" key="3">
    <source>
        <dbReference type="ARBA" id="ARBA00022448"/>
    </source>
</evidence>
<dbReference type="RefSeq" id="WP_109958508.1">
    <property type="nucleotide sequence ID" value="NZ_CP029553.1"/>
</dbReference>
<evidence type="ECO:0000256" key="7">
    <source>
        <dbReference type="ARBA" id="ARBA00022989"/>
    </source>
</evidence>
<feature type="transmembrane region" description="Helical" evidence="9">
    <location>
        <begin position="88"/>
        <end position="107"/>
    </location>
</feature>
<name>A0A2U8WJ08_9HYPH</name>
<dbReference type="InterPro" id="IPR043429">
    <property type="entry name" value="ArtM/GltK/GlnP/TcyL/YhdX-like"/>
</dbReference>
<evidence type="ECO:0000259" key="10">
    <source>
        <dbReference type="PROSITE" id="PS50928"/>
    </source>
</evidence>
<keyword evidence="8 9" id="KW-0472">Membrane</keyword>
<proteinExistence type="inferred from homology"/>
<feature type="domain" description="ABC transmembrane type-1" evidence="10">
    <location>
        <begin position="19"/>
        <end position="201"/>
    </location>
</feature>
<keyword evidence="4" id="KW-1003">Cell membrane</keyword>
<sequence>MSFDGSVILAALPAVLSGLSVTLGIWAAATVLGIALGFAVAALRRFGPRPVGLSLRLAVEVLRGTPFLVQIFLLYFGGPFVGLSLDPVPAGLLGLSLYAAAYFSEIFRAGFAAVPRGHVEAAQCVGLSQAQIVRRILIPEMTMLVLPQCVNMAVILVKETAVLSIIAVPEATAVISALGSQQYAFVESLFLLAIIYWGLVEACGRAGRALETRLSKFRFA</sequence>
<dbReference type="GO" id="GO:0006865">
    <property type="term" value="P:amino acid transport"/>
    <property type="evidence" value="ECO:0007669"/>
    <property type="project" value="UniProtKB-KW"/>
</dbReference>
<evidence type="ECO:0000256" key="1">
    <source>
        <dbReference type="ARBA" id="ARBA00004429"/>
    </source>
</evidence>
<dbReference type="InterPro" id="IPR010065">
    <property type="entry name" value="AA_ABC_transptr_permease_3TM"/>
</dbReference>
<dbReference type="NCBIfam" id="TIGR01726">
    <property type="entry name" value="HEQRo_perm_3TM"/>
    <property type="match status" value="1"/>
</dbReference>
<dbReference type="Gene3D" id="1.10.3720.10">
    <property type="entry name" value="MetI-like"/>
    <property type="match status" value="1"/>
</dbReference>
<dbReference type="PANTHER" id="PTHR30614">
    <property type="entry name" value="MEMBRANE COMPONENT OF AMINO ACID ABC TRANSPORTER"/>
    <property type="match status" value="1"/>
</dbReference>
<keyword evidence="12" id="KW-1185">Reference proteome</keyword>
<dbReference type="InterPro" id="IPR035906">
    <property type="entry name" value="MetI-like_sf"/>
</dbReference>
<dbReference type="GO" id="GO:0022857">
    <property type="term" value="F:transmembrane transporter activity"/>
    <property type="evidence" value="ECO:0007669"/>
    <property type="project" value="InterPro"/>
</dbReference>
<dbReference type="GO" id="GO:0043190">
    <property type="term" value="C:ATP-binding cassette (ABC) transporter complex"/>
    <property type="evidence" value="ECO:0007669"/>
    <property type="project" value="InterPro"/>
</dbReference>
<evidence type="ECO:0000313" key="11">
    <source>
        <dbReference type="EMBL" id="AWN46157.1"/>
    </source>
</evidence>
<keyword evidence="3 9" id="KW-0813">Transport</keyword>
<evidence type="ECO:0000256" key="8">
    <source>
        <dbReference type="ARBA" id="ARBA00023136"/>
    </source>
</evidence>
<dbReference type="KEGG" id="mtea:DK419_07380"/>
<dbReference type="PROSITE" id="PS50928">
    <property type="entry name" value="ABC_TM1"/>
    <property type="match status" value="1"/>
</dbReference>
<dbReference type="PANTHER" id="PTHR30614:SF0">
    <property type="entry name" value="L-CYSTINE TRANSPORT SYSTEM PERMEASE PROTEIN TCYL"/>
    <property type="match status" value="1"/>
</dbReference>
<feature type="transmembrane region" description="Helical" evidence="9">
    <location>
        <begin position="55"/>
        <end position="76"/>
    </location>
</feature>
<evidence type="ECO:0000256" key="2">
    <source>
        <dbReference type="ARBA" id="ARBA00010072"/>
    </source>
</evidence>
<keyword evidence="7 9" id="KW-1133">Transmembrane helix</keyword>
<evidence type="ECO:0000256" key="9">
    <source>
        <dbReference type="RuleBase" id="RU363032"/>
    </source>
</evidence>
<reference evidence="11 12" key="1">
    <citation type="submission" date="2018-05" db="EMBL/GenBank/DDBJ databases">
        <title>Complete Genome Sequence of Methylobacterium sp. 17Sr1-28.</title>
        <authorList>
            <person name="Srinivasan S."/>
        </authorList>
    </citation>
    <scope>NUCLEOTIDE SEQUENCE [LARGE SCALE GENOMIC DNA]</scope>
    <source>
        <strain evidence="11 12">17Sr1-28</strain>
    </source>
</reference>
<gene>
    <name evidence="11" type="ORF">DK419_07380</name>
</gene>
<dbReference type="CDD" id="cd06261">
    <property type="entry name" value="TM_PBP2"/>
    <property type="match status" value="1"/>
</dbReference>
<keyword evidence="5 9" id="KW-0812">Transmembrane</keyword>
<feature type="transmembrane region" description="Helical" evidence="9">
    <location>
        <begin position="23"/>
        <end position="43"/>
    </location>
</feature>
<evidence type="ECO:0000256" key="5">
    <source>
        <dbReference type="ARBA" id="ARBA00022692"/>
    </source>
</evidence>
<protein>
    <submittedName>
        <fullName evidence="11">Amino acid ABC transporter permease</fullName>
    </submittedName>
</protein>
<comment type="subcellular location">
    <subcellularLocation>
        <location evidence="1">Cell inner membrane</location>
        <topology evidence="1">Multi-pass membrane protein</topology>
    </subcellularLocation>
    <subcellularLocation>
        <location evidence="9">Cell membrane</location>
        <topology evidence="9">Multi-pass membrane protein</topology>
    </subcellularLocation>
</comment>
<dbReference type="OrthoDB" id="7341446at2"/>